<accession>A0ABY4HHF6</accession>
<sequence>MGEESNSLLWIISILLVGYFVLTTWLGKKGAVHSRSMKGFSIAKGKVKPWIVGVSFGASFASANLFLGVPGWAYTYGVSTLWWALGCFGVTWIGLLLFTKKFWRQGQRNGGSLTLPQWLGDRYQSKTLQVIVALLILFNIYYIVGQNVGLATMFETVVGIPYIWGIGIGVGITILYVSLGGAFAQIISDGIQGIIMSVVSVLLFVSLLWTIGGGWNVLGHLHTELSQIDKSLVAPTSDGGPFYSGFAILSIQWLLFSFVLLPHLMNKVLTIEKEEELRTFTLSSGITLFLLSVFSVFAGLAARVLTPGLVSADGAIPAYIMEAFPTIIVALMVTGIISAILSTTDSLYLGITSSIGNDLYKVLVVPLLYKNKNLSEKQLDRKVLRVSKMSLIVIGLLSLYMSIDRPESLALLTQFGISAIISGIIAPISLGYFWKSANKIGAITSVLFGSGCFMFLTGTGIVSHVFQALFFSSIVGFVLMITVSIISGYVVRRDKVMRAEQQAQ</sequence>
<dbReference type="InterPro" id="IPR050277">
    <property type="entry name" value="Sodium:Solute_Symporter"/>
</dbReference>
<keyword evidence="8" id="KW-0915">Sodium</keyword>
<dbReference type="Gene3D" id="1.20.1730.10">
    <property type="entry name" value="Sodium/glucose cotransporter"/>
    <property type="match status" value="1"/>
</dbReference>
<feature type="transmembrane region" description="Helical" evidence="14">
    <location>
        <begin position="164"/>
        <end position="187"/>
    </location>
</feature>
<comment type="catalytic activity">
    <reaction evidence="12">
        <text>L-proline(in) + Na(+)(in) = L-proline(out) + Na(+)(out)</text>
        <dbReference type="Rhea" id="RHEA:28967"/>
        <dbReference type="ChEBI" id="CHEBI:29101"/>
        <dbReference type="ChEBI" id="CHEBI:60039"/>
    </reaction>
</comment>
<comment type="similarity">
    <text evidence="2 13">Belongs to the sodium:solute symporter (SSF) (TC 2.A.21) family.</text>
</comment>
<dbReference type="CDD" id="cd10322">
    <property type="entry name" value="SLC5sbd"/>
    <property type="match status" value="1"/>
</dbReference>
<evidence type="ECO:0000256" key="13">
    <source>
        <dbReference type="RuleBase" id="RU362091"/>
    </source>
</evidence>
<evidence type="ECO:0000256" key="14">
    <source>
        <dbReference type="SAM" id="Phobius"/>
    </source>
</evidence>
<dbReference type="PANTHER" id="PTHR48086">
    <property type="entry name" value="SODIUM/PROLINE SYMPORTER-RELATED"/>
    <property type="match status" value="1"/>
</dbReference>
<feature type="transmembrane region" description="Helical" evidence="14">
    <location>
        <begin position="316"/>
        <end position="341"/>
    </location>
</feature>
<dbReference type="InterPro" id="IPR038377">
    <property type="entry name" value="Na/Glc_symporter_sf"/>
</dbReference>
<dbReference type="EMBL" id="CP095075">
    <property type="protein sequence ID" value="UOR13827.1"/>
    <property type="molecule type" value="Genomic_DNA"/>
</dbReference>
<keyword evidence="9" id="KW-0406">Ion transport</keyword>
<reference evidence="15" key="1">
    <citation type="submission" date="2022-04" db="EMBL/GenBank/DDBJ databases">
        <title>Halobacillus sp. isolated from saltern.</title>
        <authorList>
            <person name="Won M."/>
            <person name="Lee C.-M."/>
            <person name="Woen H.-Y."/>
            <person name="Kwon S.-W."/>
        </authorList>
    </citation>
    <scope>NUCLEOTIDE SEQUENCE</scope>
    <source>
        <strain evidence="15">SSHM10-5</strain>
    </source>
</reference>
<feature type="transmembrane region" description="Helical" evidence="14">
    <location>
        <begin position="282"/>
        <end position="304"/>
    </location>
</feature>
<feature type="transmembrane region" description="Helical" evidence="14">
    <location>
        <begin position="47"/>
        <end position="69"/>
    </location>
</feature>
<comment type="subcellular location">
    <subcellularLocation>
        <location evidence="1">Cell membrane</location>
        <topology evidence="1">Multi-pass membrane protein</topology>
    </subcellularLocation>
</comment>
<keyword evidence="4" id="KW-1003">Cell membrane</keyword>
<evidence type="ECO:0000256" key="10">
    <source>
        <dbReference type="ARBA" id="ARBA00023136"/>
    </source>
</evidence>
<evidence type="ECO:0000256" key="11">
    <source>
        <dbReference type="ARBA" id="ARBA00023201"/>
    </source>
</evidence>
<dbReference type="PANTHER" id="PTHR48086:SF3">
    <property type="entry name" value="SODIUM_PROLINE SYMPORTER"/>
    <property type="match status" value="1"/>
</dbReference>
<feature type="transmembrane region" description="Helical" evidence="14">
    <location>
        <begin position="194"/>
        <end position="215"/>
    </location>
</feature>
<feature type="transmembrane region" description="Helical" evidence="14">
    <location>
        <begin position="242"/>
        <end position="261"/>
    </location>
</feature>
<evidence type="ECO:0000256" key="1">
    <source>
        <dbReference type="ARBA" id="ARBA00004651"/>
    </source>
</evidence>
<feature type="transmembrane region" description="Helical" evidence="14">
    <location>
        <begin position="409"/>
        <end position="433"/>
    </location>
</feature>
<proteinExistence type="inferred from homology"/>
<feature type="transmembrane region" description="Helical" evidence="14">
    <location>
        <begin position="468"/>
        <end position="491"/>
    </location>
</feature>
<evidence type="ECO:0000313" key="15">
    <source>
        <dbReference type="EMBL" id="UOR13827.1"/>
    </source>
</evidence>
<dbReference type="RefSeq" id="WP_245035706.1">
    <property type="nucleotide sequence ID" value="NZ_CP095075.1"/>
</dbReference>
<dbReference type="Proteomes" id="UP000830326">
    <property type="component" value="Chromosome"/>
</dbReference>
<feature type="transmembrane region" description="Helical" evidence="14">
    <location>
        <begin position="127"/>
        <end position="144"/>
    </location>
</feature>
<evidence type="ECO:0000256" key="2">
    <source>
        <dbReference type="ARBA" id="ARBA00006434"/>
    </source>
</evidence>
<gene>
    <name evidence="15" type="ORF">MUO15_10490</name>
</gene>
<name>A0ABY4HHF6_9BACI</name>
<organism evidence="15 16">
    <name type="scientific">Halobacillus amylolyticus</name>
    <dbReference type="NCBI Taxonomy" id="2932259"/>
    <lineage>
        <taxon>Bacteria</taxon>
        <taxon>Bacillati</taxon>
        <taxon>Bacillota</taxon>
        <taxon>Bacilli</taxon>
        <taxon>Bacillales</taxon>
        <taxon>Bacillaceae</taxon>
        <taxon>Halobacillus</taxon>
    </lineage>
</organism>
<keyword evidence="16" id="KW-1185">Reference proteome</keyword>
<feature type="transmembrane region" description="Helical" evidence="14">
    <location>
        <begin position="440"/>
        <end position="462"/>
    </location>
</feature>
<feature type="transmembrane region" description="Helical" evidence="14">
    <location>
        <begin position="81"/>
        <end position="98"/>
    </location>
</feature>
<keyword evidence="7 14" id="KW-1133">Transmembrane helix</keyword>
<dbReference type="PROSITE" id="PS50283">
    <property type="entry name" value="NA_SOLUT_SYMP_3"/>
    <property type="match status" value="1"/>
</dbReference>
<dbReference type="Pfam" id="PF00474">
    <property type="entry name" value="SSF"/>
    <property type="match status" value="1"/>
</dbReference>
<evidence type="ECO:0000256" key="5">
    <source>
        <dbReference type="ARBA" id="ARBA00022692"/>
    </source>
</evidence>
<feature type="transmembrane region" description="Helical" evidence="14">
    <location>
        <begin position="6"/>
        <end position="26"/>
    </location>
</feature>
<keyword evidence="3" id="KW-0813">Transport</keyword>
<keyword evidence="10 14" id="KW-0472">Membrane</keyword>
<keyword evidence="5 14" id="KW-0812">Transmembrane</keyword>
<evidence type="ECO:0000256" key="8">
    <source>
        <dbReference type="ARBA" id="ARBA00023053"/>
    </source>
</evidence>
<evidence type="ECO:0000256" key="3">
    <source>
        <dbReference type="ARBA" id="ARBA00022448"/>
    </source>
</evidence>
<evidence type="ECO:0000256" key="12">
    <source>
        <dbReference type="ARBA" id="ARBA00033708"/>
    </source>
</evidence>
<evidence type="ECO:0000256" key="4">
    <source>
        <dbReference type="ARBA" id="ARBA00022475"/>
    </source>
</evidence>
<protein>
    <submittedName>
        <fullName evidence="15">Sodium:solute symporter family protein</fullName>
    </submittedName>
</protein>
<evidence type="ECO:0000256" key="9">
    <source>
        <dbReference type="ARBA" id="ARBA00023065"/>
    </source>
</evidence>
<evidence type="ECO:0000313" key="16">
    <source>
        <dbReference type="Proteomes" id="UP000830326"/>
    </source>
</evidence>
<feature type="transmembrane region" description="Helical" evidence="14">
    <location>
        <begin position="383"/>
        <end position="403"/>
    </location>
</feature>
<evidence type="ECO:0000256" key="6">
    <source>
        <dbReference type="ARBA" id="ARBA00022847"/>
    </source>
</evidence>
<dbReference type="InterPro" id="IPR001734">
    <property type="entry name" value="Na/solute_symporter"/>
</dbReference>
<keyword evidence="11" id="KW-0739">Sodium transport</keyword>
<evidence type="ECO:0000256" key="7">
    <source>
        <dbReference type="ARBA" id="ARBA00022989"/>
    </source>
</evidence>
<keyword evidence="6" id="KW-0769">Symport</keyword>